<keyword evidence="6" id="KW-1185">Reference proteome</keyword>
<comment type="subcellular location">
    <subcellularLocation>
        <location evidence="1">Cell projection</location>
        <location evidence="1">Cilium</location>
    </subcellularLocation>
</comment>
<dbReference type="AlphaFoldDB" id="A0A183AI09"/>
<dbReference type="GO" id="GO:0005929">
    <property type="term" value="C:cilium"/>
    <property type="evidence" value="ECO:0007669"/>
    <property type="project" value="UniProtKB-SubCell"/>
</dbReference>
<proteinExistence type="predicted"/>
<dbReference type="SUPFAM" id="SSF50630">
    <property type="entry name" value="Acid proteases"/>
    <property type="match status" value="1"/>
</dbReference>
<evidence type="ECO:0000256" key="3">
    <source>
        <dbReference type="ARBA" id="ARBA00023273"/>
    </source>
</evidence>
<dbReference type="InterPro" id="IPR043596">
    <property type="entry name" value="CFAP53/TCHP"/>
</dbReference>
<evidence type="ECO:0000313" key="7">
    <source>
        <dbReference type="WBParaSite" id="ECPE_0000660701-mRNA-1"/>
    </source>
</evidence>
<evidence type="ECO:0000256" key="1">
    <source>
        <dbReference type="ARBA" id="ARBA00004138"/>
    </source>
</evidence>
<accession>A0A183AI09</accession>
<name>A0A183AI09_9TREM</name>
<evidence type="ECO:0000256" key="4">
    <source>
        <dbReference type="SAM" id="Coils"/>
    </source>
</evidence>
<feature type="coiled-coil region" evidence="4">
    <location>
        <begin position="227"/>
        <end position="366"/>
    </location>
</feature>
<reference evidence="7" key="1">
    <citation type="submission" date="2016-06" db="UniProtKB">
        <authorList>
            <consortium name="WormBaseParasite"/>
        </authorList>
    </citation>
    <scope>IDENTIFICATION</scope>
</reference>
<organism evidence="7">
    <name type="scientific">Echinostoma caproni</name>
    <dbReference type="NCBI Taxonomy" id="27848"/>
    <lineage>
        <taxon>Eukaryota</taxon>
        <taxon>Metazoa</taxon>
        <taxon>Spiralia</taxon>
        <taxon>Lophotrochozoa</taxon>
        <taxon>Platyhelminthes</taxon>
        <taxon>Trematoda</taxon>
        <taxon>Digenea</taxon>
        <taxon>Plagiorchiida</taxon>
        <taxon>Echinostomata</taxon>
        <taxon>Echinostomatoidea</taxon>
        <taxon>Echinostomatidae</taxon>
        <taxon>Echinostoma</taxon>
    </lineage>
</organism>
<feature type="coiled-coil region" evidence="4">
    <location>
        <begin position="128"/>
        <end position="188"/>
    </location>
</feature>
<protein>
    <submittedName>
        <fullName evidence="7">TPH domain-containing protein</fullName>
    </submittedName>
</protein>
<keyword evidence="4" id="KW-0175">Coiled coil</keyword>
<dbReference type="PANTHER" id="PTHR31183">
    <property type="entry name" value="TRICHOPLEIN KERATIN FILAMENT-BINDING PROTEIN FAMILY MEMBER"/>
    <property type="match status" value="1"/>
</dbReference>
<evidence type="ECO:0000313" key="5">
    <source>
        <dbReference type="EMBL" id="VDP78781.1"/>
    </source>
</evidence>
<gene>
    <name evidence="5" type="ORF">ECPE_LOCUS6594</name>
</gene>
<feature type="coiled-coil region" evidence="4">
    <location>
        <begin position="407"/>
        <end position="481"/>
    </location>
</feature>
<evidence type="ECO:0000256" key="2">
    <source>
        <dbReference type="ARBA" id="ARBA00023069"/>
    </source>
</evidence>
<dbReference type="Proteomes" id="UP000272942">
    <property type="component" value="Unassembled WGS sequence"/>
</dbReference>
<dbReference type="InterPro" id="IPR021109">
    <property type="entry name" value="Peptidase_aspartic_dom_sf"/>
</dbReference>
<keyword evidence="3" id="KW-0966">Cell projection</keyword>
<evidence type="ECO:0000313" key="6">
    <source>
        <dbReference type="Proteomes" id="UP000272942"/>
    </source>
</evidence>
<sequence length="524" mass="62151">MEKRRKYLTVRINGEPVCLQIDTACDITLISKRTWHALGRPPFNLTNRKALNVSGGPLRLIDEFREKPPKSVSHLDPWRKSRLADEQRCDQVARIREQKKCELRSRWEEETHAKLIEAETLRRFTAVKEKQRKAREQHREQLREQLRVEEEQFVAKQKSPVEEMRERYEESRRRAAQLEAERQAADRVRALEKYDQQFREGCDLLRAELSRRKAFEIAEDRKVQIAMKREQKRLEAEEEANWFAEQQQAQQRAQLEDASETKKQERAKFLAEQLQKQVQEKIKANELDKELKQKEKEDLIKLQKQLLEERIQQHQKKIEHRIKAREELNRCLLEKQTRITEELEKSRAYEQLLARQEETKAIAEADQQREAKKFSKRFKALKKSIDVSGGENKISVKNARHQRVVERQKLTSEINELIRKDKQKTAEDMEQHQNKLIEYRKALEGQIAYQHQRTADALKEAEREQQREQEMNETIQNLIDQLVNSEVDDPNRHPWRVLLAQGHPGIPQWTGSLISSAAPGESCD</sequence>
<dbReference type="PANTHER" id="PTHR31183:SF1">
    <property type="entry name" value="CILIA- AND FLAGELLA-ASSOCIATED PROTEIN 53"/>
    <property type="match status" value="1"/>
</dbReference>
<dbReference type="OrthoDB" id="75950at2759"/>
<dbReference type="EMBL" id="UZAN01043609">
    <property type="protein sequence ID" value="VDP78781.1"/>
    <property type="molecule type" value="Genomic_DNA"/>
</dbReference>
<dbReference type="WBParaSite" id="ECPE_0000660701-mRNA-1">
    <property type="protein sequence ID" value="ECPE_0000660701-mRNA-1"/>
    <property type="gene ID" value="ECPE_0000660701"/>
</dbReference>
<keyword evidence="2" id="KW-0969">Cilium</keyword>
<reference evidence="5 6" key="2">
    <citation type="submission" date="2018-11" db="EMBL/GenBank/DDBJ databases">
        <authorList>
            <consortium name="Pathogen Informatics"/>
        </authorList>
    </citation>
    <scope>NUCLEOTIDE SEQUENCE [LARGE SCALE GENOMIC DNA]</scope>
    <source>
        <strain evidence="5 6">Egypt</strain>
    </source>
</reference>